<gene>
    <name evidence="13" type="ORF">EHS89_06470</name>
</gene>
<dbReference type="NCBIfam" id="TIGR00379">
    <property type="entry name" value="cobB"/>
    <property type="match status" value="1"/>
</dbReference>
<dbReference type="InterPro" id="IPR002586">
    <property type="entry name" value="CobQ/CobB/MinD/ParA_Nub-bd_dom"/>
</dbReference>
<evidence type="ECO:0000259" key="11">
    <source>
        <dbReference type="Pfam" id="PF01656"/>
    </source>
</evidence>
<evidence type="ECO:0000313" key="13">
    <source>
        <dbReference type="EMBL" id="RRD00722.1"/>
    </source>
</evidence>
<protein>
    <submittedName>
        <fullName evidence="13">Cobyrinate a,c-diamide synthase</fullName>
    </submittedName>
</protein>
<evidence type="ECO:0000256" key="5">
    <source>
        <dbReference type="ARBA" id="ARBA00022598"/>
    </source>
</evidence>
<dbReference type="Pfam" id="PF01656">
    <property type="entry name" value="CbiA"/>
    <property type="match status" value="1"/>
</dbReference>
<evidence type="ECO:0000256" key="3">
    <source>
        <dbReference type="ARBA" id="ARBA00006205"/>
    </source>
</evidence>
<dbReference type="InterPro" id="IPR029062">
    <property type="entry name" value="Class_I_gatase-like"/>
</dbReference>
<comment type="caution">
    <text evidence="13">The sequence shown here is derived from an EMBL/GenBank/DDBJ whole genome shotgun (WGS) entry which is preliminary data.</text>
</comment>
<dbReference type="PANTHER" id="PTHR43873:SF1">
    <property type="entry name" value="COBYRINATE A,C-DIAMIDE SYNTHASE"/>
    <property type="match status" value="1"/>
</dbReference>
<dbReference type="AlphaFoldDB" id="A0A3P1SU46"/>
<keyword evidence="4" id="KW-0169">Cobalamin biosynthesis</keyword>
<dbReference type="Proteomes" id="UP000267535">
    <property type="component" value="Unassembled WGS sequence"/>
</dbReference>
<dbReference type="GO" id="GO:0005524">
    <property type="term" value="F:ATP binding"/>
    <property type="evidence" value="ECO:0007669"/>
    <property type="project" value="UniProtKB-KW"/>
</dbReference>
<evidence type="ECO:0000256" key="10">
    <source>
        <dbReference type="SAM" id="MobiDB-lite"/>
    </source>
</evidence>
<dbReference type="Pfam" id="PF07685">
    <property type="entry name" value="GATase_3"/>
    <property type="match status" value="1"/>
</dbReference>
<dbReference type="SUPFAM" id="SSF52317">
    <property type="entry name" value="Class I glutamine amidotransferase-like"/>
    <property type="match status" value="1"/>
</dbReference>
<keyword evidence="5" id="KW-0436">Ligase</keyword>
<feature type="domain" description="CobB/CobQ-like glutamine amidotransferase" evidence="12">
    <location>
        <begin position="259"/>
        <end position="440"/>
    </location>
</feature>
<dbReference type="InterPro" id="IPR004484">
    <property type="entry name" value="CbiA/CobB_synth"/>
</dbReference>
<keyword evidence="14" id="KW-1185">Reference proteome</keyword>
<evidence type="ECO:0000256" key="4">
    <source>
        <dbReference type="ARBA" id="ARBA00022573"/>
    </source>
</evidence>
<reference evidence="13 14" key="1">
    <citation type="submission" date="2018-11" db="EMBL/GenBank/DDBJ databases">
        <title>The draft genome sequence of Amphritea balenae JAMM 1525T.</title>
        <authorList>
            <person name="Fang Z."/>
            <person name="Zhang Y."/>
            <person name="Han X."/>
        </authorList>
    </citation>
    <scope>NUCLEOTIDE SEQUENCE [LARGE SCALE GENOMIC DNA]</scope>
    <source>
        <strain evidence="13 14">JAMM 1525</strain>
    </source>
</reference>
<name>A0A3P1SU46_9GAMM</name>
<dbReference type="PANTHER" id="PTHR43873">
    <property type="entry name" value="COBYRINATE A,C-DIAMIDE SYNTHASE"/>
    <property type="match status" value="1"/>
</dbReference>
<dbReference type="GO" id="GO:0009236">
    <property type="term" value="P:cobalamin biosynthetic process"/>
    <property type="evidence" value="ECO:0007669"/>
    <property type="project" value="UniProtKB-KW"/>
</dbReference>
<evidence type="ECO:0000256" key="7">
    <source>
        <dbReference type="ARBA" id="ARBA00022840"/>
    </source>
</evidence>
<proteinExistence type="inferred from homology"/>
<comment type="cofactor">
    <cofactor evidence="1">
        <name>Mg(2+)</name>
        <dbReference type="ChEBI" id="CHEBI:18420"/>
    </cofactor>
</comment>
<keyword evidence="6" id="KW-0547">Nucleotide-binding</keyword>
<dbReference type="PROSITE" id="PS51274">
    <property type="entry name" value="GATASE_COBBQ"/>
    <property type="match status" value="1"/>
</dbReference>
<dbReference type="GO" id="GO:0042242">
    <property type="term" value="F:cobyrinic acid a,c-diamide synthase activity"/>
    <property type="evidence" value="ECO:0007669"/>
    <property type="project" value="InterPro"/>
</dbReference>
<evidence type="ECO:0000256" key="1">
    <source>
        <dbReference type="ARBA" id="ARBA00001946"/>
    </source>
</evidence>
<organism evidence="13 14">
    <name type="scientific">Amphritea balenae</name>
    <dbReference type="NCBI Taxonomy" id="452629"/>
    <lineage>
        <taxon>Bacteria</taxon>
        <taxon>Pseudomonadati</taxon>
        <taxon>Pseudomonadota</taxon>
        <taxon>Gammaproteobacteria</taxon>
        <taxon>Oceanospirillales</taxon>
        <taxon>Oceanospirillaceae</taxon>
        <taxon>Amphritea</taxon>
    </lineage>
</organism>
<evidence type="ECO:0000256" key="6">
    <source>
        <dbReference type="ARBA" id="ARBA00022741"/>
    </source>
</evidence>
<evidence type="ECO:0000256" key="2">
    <source>
        <dbReference type="ARBA" id="ARBA00004953"/>
    </source>
</evidence>
<dbReference type="NCBIfam" id="NF002204">
    <property type="entry name" value="PRK01077.1"/>
    <property type="match status" value="1"/>
</dbReference>
<evidence type="ECO:0000313" key="14">
    <source>
        <dbReference type="Proteomes" id="UP000267535"/>
    </source>
</evidence>
<evidence type="ECO:0000259" key="12">
    <source>
        <dbReference type="Pfam" id="PF07685"/>
    </source>
</evidence>
<evidence type="ECO:0000256" key="8">
    <source>
        <dbReference type="ARBA" id="ARBA00022842"/>
    </source>
</evidence>
<dbReference type="SUPFAM" id="SSF52540">
    <property type="entry name" value="P-loop containing nucleoside triphosphate hydrolases"/>
    <property type="match status" value="1"/>
</dbReference>
<dbReference type="InterPro" id="IPR011698">
    <property type="entry name" value="GATase_3"/>
</dbReference>
<evidence type="ECO:0000256" key="9">
    <source>
        <dbReference type="ARBA" id="ARBA00022962"/>
    </source>
</evidence>
<comment type="pathway">
    <text evidence="2">Cofactor biosynthesis; adenosylcobalamin biosynthesis.</text>
</comment>
<dbReference type="Gene3D" id="3.40.50.300">
    <property type="entry name" value="P-loop containing nucleotide triphosphate hydrolases"/>
    <property type="match status" value="1"/>
</dbReference>
<feature type="domain" description="CobQ/CobB/MinD/ParA nucleotide binding" evidence="11">
    <location>
        <begin position="32"/>
        <end position="206"/>
    </location>
</feature>
<keyword evidence="8" id="KW-0460">Magnesium</keyword>
<dbReference type="RefSeq" id="WP_124925305.1">
    <property type="nucleotide sequence ID" value="NZ_BMOH01000003.1"/>
</dbReference>
<accession>A0A3P1SU46</accession>
<sequence>MTDQSKGLESQSLESKSFEPQTVSCPALFLSAPGSGDGKTTFTAALARYFKQQGKIVRIFKTGPDYLDPQILAQASGQDVEQLDLWMAGEEYCQQKLFEAAQAADLILVEGAMGMFDGDPSSADLAARFNIPVAILMDVKGMAQTAAALVTGMANFRDDVQVAGLIANSCGTERHAELIRNALPESLPLLATLPRDPAVALPERHLGLVQAEEVREELEQRFNAGVDWVAGNKITELPAPVEFHSAPVPTVEPLLKGKRIAVARDIAFSFIYDANLRLLQDMGAEYQFFSPLNDSEIPAADALWLPGGYPELYAAQLGKNQLMQESIRAFHDSGKPTLAECGGFLYCLETLTDLQEQQYPMLGLMGGHGAMRGKRGCQGMQTAVLPEGDIQAHAHHRSRSEGTAEPISYGRRQRHAAPGEAIFREAGLTASYLHLFFPSNPAAIAAVFNGTFEKAEAGLFESSLEKSKAG</sequence>
<keyword evidence="9" id="KW-0315">Glutamine amidotransferase</keyword>
<dbReference type="OrthoDB" id="9764035at2"/>
<keyword evidence="7" id="KW-0067">ATP-binding</keyword>
<comment type="similarity">
    <text evidence="3">Belongs to the CobB/CobQ family. CobQ subfamily.</text>
</comment>
<feature type="region of interest" description="Disordered" evidence="10">
    <location>
        <begin position="392"/>
        <end position="413"/>
    </location>
</feature>
<dbReference type="Gene3D" id="3.40.50.880">
    <property type="match status" value="1"/>
</dbReference>
<dbReference type="InterPro" id="IPR027417">
    <property type="entry name" value="P-loop_NTPase"/>
</dbReference>
<dbReference type="EMBL" id="RQXV01000002">
    <property type="protein sequence ID" value="RRD00722.1"/>
    <property type="molecule type" value="Genomic_DNA"/>
</dbReference>